<feature type="region of interest" description="Disordered" evidence="4">
    <location>
        <begin position="272"/>
        <end position="295"/>
    </location>
</feature>
<protein>
    <submittedName>
        <fullName evidence="7">1-acyl-sn-glycerol-3-phosphate acyltransferase</fullName>
    </submittedName>
</protein>
<evidence type="ECO:0000256" key="4">
    <source>
        <dbReference type="SAM" id="MobiDB-lite"/>
    </source>
</evidence>
<organism evidence="7 8">
    <name type="scientific">Xanthobacter dioxanivorans</name>
    <dbReference type="NCBI Taxonomy" id="2528964"/>
    <lineage>
        <taxon>Bacteria</taxon>
        <taxon>Pseudomonadati</taxon>
        <taxon>Pseudomonadota</taxon>
        <taxon>Alphaproteobacteria</taxon>
        <taxon>Hyphomicrobiales</taxon>
        <taxon>Xanthobacteraceae</taxon>
        <taxon>Xanthobacter</taxon>
    </lineage>
</organism>
<keyword evidence="5" id="KW-1133">Transmembrane helix</keyword>
<dbReference type="GO" id="GO:0006654">
    <property type="term" value="P:phosphatidic acid biosynthetic process"/>
    <property type="evidence" value="ECO:0007669"/>
    <property type="project" value="TreeGrafter"/>
</dbReference>
<evidence type="ECO:0000256" key="3">
    <source>
        <dbReference type="ARBA" id="ARBA00023315"/>
    </source>
</evidence>
<evidence type="ECO:0000256" key="2">
    <source>
        <dbReference type="ARBA" id="ARBA00022679"/>
    </source>
</evidence>
<feature type="transmembrane region" description="Helical" evidence="5">
    <location>
        <begin position="33"/>
        <end position="54"/>
    </location>
</feature>
<evidence type="ECO:0000256" key="5">
    <source>
        <dbReference type="SAM" id="Phobius"/>
    </source>
</evidence>
<keyword evidence="3 7" id="KW-0012">Acyltransferase</keyword>
<dbReference type="PANTHER" id="PTHR10434">
    <property type="entry name" value="1-ACYL-SN-GLYCEROL-3-PHOSPHATE ACYLTRANSFERASE"/>
    <property type="match status" value="1"/>
</dbReference>
<name>A0A974PS57_9HYPH</name>
<reference evidence="7 8" key="1">
    <citation type="submission" date="2020-10" db="EMBL/GenBank/DDBJ databases">
        <title>Degradation of 1,4-Dioxane by Xanthobacter sp. YN2, via a Novel Group-2 Soluble Di-Iron Monooxygenase.</title>
        <authorList>
            <person name="Ma F."/>
            <person name="Wang Y."/>
            <person name="Yang J."/>
            <person name="Guo H."/>
            <person name="Su D."/>
            <person name="Yu L."/>
        </authorList>
    </citation>
    <scope>NUCLEOTIDE SEQUENCE [LARGE SCALE GENOMIC DNA]</scope>
    <source>
        <strain evidence="7 8">YN2</strain>
    </source>
</reference>
<keyword evidence="5" id="KW-0472">Membrane</keyword>
<feature type="domain" description="Phospholipid/glycerol acyltransferase" evidence="6">
    <location>
        <begin position="99"/>
        <end position="213"/>
    </location>
</feature>
<keyword evidence="2" id="KW-0808">Transferase</keyword>
<gene>
    <name evidence="7" type="ORF">EZH22_08335</name>
</gene>
<dbReference type="KEGG" id="xdi:EZH22_08335"/>
<evidence type="ECO:0000259" key="6">
    <source>
        <dbReference type="SMART" id="SM00563"/>
    </source>
</evidence>
<dbReference type="EMBL" id="CP063362">
    <property type="protein sequence ID" value="QRG08298.1"/>
    <property type="molecule type" value="Genomic_DNA"/>
</dbReference>
<accession>A0A974PS57</accession>
<dbReference type="GO" id="GO:0003841">
    <property type="term" value="F:1-acylglycerol-3-phosphate O-acyltransferase activity"/>
    <property type="evidence" value="ECO:0007669"/>
    <property type="project" value="TreeGrafter"/>
</dbReference>
<evidence type="ECO:0000256" key="1">
    <source>
        <dbReference type="ARBA" id="ARBA00005189"/>
    </source>
</evidence>
<comment type="pathway">
    <text evidence="1">Lipid metabolism.</text>
</comment>
<evidence type="ECO:0000313" key="7">
    <source>
        <dbReference type="EMBL" id="QRG08298.1"/>
    </source>
</evidence>
<keyword evidence="8" id="KW-1185">Reference proteome</keyword>
<dbReference type="AlphaFoldDB" id="A0A974PS57"/>
<evidence type="ECO:0000313" key="8">
    <source>
        <dbReference type="Proteomes" id="UP000596427"/>
    </source>
</evidence>
<keyword evidence="5" id="KW-0812">Transmembrane</keyword>
<sequence length="295" mass="32356">MPAGATRRPACGPFGPGRARPSEEQAVTVLRSILFQIAFYVATTLYLLILLPLLPFISRRTLWRVGVLNWAATNCWLLRVIAGTRAEFRGLENIPEGPFFIAAKHQSAWETFALLPLFSDTTFILKQELMRIPVFGWFAAKAQMIPVDRKGGSSALRAMTRRAREDAAEGRQILIFPEGTRRPPGAPPAYKFGVAHIYSSLGVPCLPVALNSGLYWPRRALMLRPGTIRVEILPPIPAGLGRAAFLARLQHDIEGASDRLLEQGLAELGERAPEELKQRAAAAASSPLSTPVENS</sequence>
<proteinExistence type="predicted"/>
<dbReference type="CDD" id="cd07989">
    <property type="entry name" value="LPLAT_AGPAT-like"/>
    <property type="match status" value="1"/>
</dbReference>
<dbReference type="Pfam" id="PF01553">
    <property type="entry name" value="Acyltransferase"/>
    <property type="match status" value="1"/>
</dbReference>
<dbReference type="PANTHER" id="PTHR10434:SF40">
    <property type="entry name" value="1-ACYL-SN-GLYCEROL-3-PHOSPHATE ACYLTRANSFERASE"/>
    <property type="match status" value="1"/>
</dbReference>
<dbReference type="Proteomes" id="UP000596427">
    <property type="component" value="Chromosome"/>
</dbReference>
<feature type="region of interest" description="Disordered" evidence="4">
    <location>
        <begin position="1"/>
        <end position="20"/>
    </location>
</feature>
<dbReference type="InterPro" id="IPR002123">
    <property type="entry name" value="Plipid/glycerol_acylTrfase"/>
</dbReference>
<dbReference type="SUPFAM" id="SSF69593">
    <property type="entry name" value="Glycerol-3-phosphate (1)-acyltransferase"/>
    <property type="match status" value="1"/>
</dbReference>
<dbReference type="SMART" id="SM00563">
    <property type="entry name" value="PlsC"/>
    <property type="match status" value="1"/>
</dbReference>